<gene>
    <name evidence="2" type="ORF">BM613_02795</name>
</gene>
<evidence type="ECO:0000313" key="3">
    <source>
        <dbReference type="Proteomes" id="UP000245380"/>
    </source>
</evidence>
<dbReference type="InterPro" id="IPR008912">
    <property type="entry name" value="Uncharacterised_CoxE"/>
</dbReference>
<evidence type="ECO:0008006" key="4">
    <source>
        <dbReference type="Google" id="ProtNLM"/>
    </source>
</evidence>
<sequence length="472" mass="53315">MVSRRAGRPLKIRKIFDDWKRHRVYKRSLNRQIDAWIAAQVLRAQDGQETSVKLQANGMEAPAYLASEAAERQKSGVFYKSHEAGENWGGEYVSDIDAPASSEGKAANMKSEESVRKSPASSLDAEQAFVSESLETAEMLHIEKWFEEMGRDFERQVLKRDQIIQNTGSTPITKEFDALNQSTLSMPIMEQGLDQLSETAIENIRQLMLRYTLSWKRDEVMKIVGVQHKQRHKVIDSKRTIRKYLTAPSGMITRFAYRESRSKMLQRGLPMQFLVIGDVSGSMGRYVGVALYLLSSLRSLALVDSYVFSDAVTHASPLLTAQTFREQFNELKTHAVSWEYGTRLGTALETILEQASLTKQTMVVLFTDGGFSLEPDEWGKTVVGIQDLCKRVHHLILATPNDHLYREGLACAGKLWDVQGNPQKAPDRKDPIEQKIARFGLLARYSKEVVLCQSPADVVILVRRLIQSALMS</sequence>
<organism evidence="2 3">
    <name type="scientific">Sulfoacidibacillus thermotolerans</name>
    <name type="common">Acidibacillus sulfuroxidans</name>
    <dbReference type="NCBI Taxonomy" id="1765684"/>
    <lineage>
        <taxon>Bacteria</taxon>
        <taxon>Bacillati</taxon>
        <taxon>Bacillota</taxon>
        <taxon>Bacilli</taxon>
        <taxon>Bacillales</taxon>
        <taxon>Alicyclobacillaceae</taxon>
        <taxon>Sulfoacidibacillus</taxon>
    </lineage>
</organism>
<reference evidence="2 3" key="1">
    <citation type="submission" date="2016-11" db="EMBL/GenBank/DDBJ databases">
        <title>Comparative genomics of Acidibacillus ferroxidans species.</title>
        <authorList>
            <person name="Oliveira G."/>
            <person name="Nunes G."/>
            <person name="Oliveira R."/>
            <person name="Araujo F."/>
            <person name="Salim A."/>
            <person name="Scholte L."/>
            <person name="Morais D."/>
            <person name="Nancucheo I."/>
            <person name="Johnson D.B."/>
            <person name="Grail B."/>
            <person name="Bittencourt J."/>
            <person name="Valadares R."/>
        </authorList>
    </citation>
    <scope>NUCLEOTIDE SEQUENCE [LARGE SCALE GENOMIC DNA]</scope>
    <source>
        <strain evidence="2 3">Y002</strain>
    </source>
</reference>
<evidence type="ECO:0000313" key="2">
    <source>
        <dbReference type="EMBL" id="PWI58468.1"/>
    </source>
</evidence>
<feature type="region of interest" description="Disordered" evidence="1">
    <location>
        <begin position="103"/>
        <end position="122"/>
    </location>
</feature>
<comment type="caution">
    <text evidence="2">The sequence shown here is derived from an EMBL/GenBank/DDBJ whole genome shotgun (WGS) entry which is preliminary data.</text>
</comment>
<dbReference type="RefSeq" id="WP_109429659.1">
    <property type="nucleotide sequence ID" value="NZ_MPDK01000003.1"/>
</dbReference>
<dbReference type="InterPro" id="IPR036465">
    <property type="entry name" value="vWFA_dom_sf"/>
</dbReference>
<dbReference type="AlphaFoldDB" id="A0A2U3DB13"/>
<keyword evidence="3" id="KW-1185">Reference proteome</keyword>
<name>A0A2U3DB13_SULT2</name>
<dbReference type="PANTHER" id="PTHR39338">
    <property type="entry name" value="BLL5662 PROTEIN-RELATED"/>
    <property type="match status" value="1"/>
</dbReference>
<accession>A0A2U3DB13</accession>
<dbReference type="SUPFAM" id="SSF53300">
    <property type="entry name" value="vWA-like"/>
    <property type="match status" value="1"/>
</dbReference>
<dbReference type="Pfam" id="PF05762">
    <property type="entry name" value="VWA_CoxE"/>
    <property type="match status" value="1"/>
</dbReference>
<proteinExistence type="predicted"/>
<dbReference type="EMBL" id="MPDK01000003">
    <property type="protein sequence ID" value="PWI58468.1"/>
    <property type="molecule type" value="Genomic_DNA"/>
</dbReference>
<dbReference type="Proteomes" id="UP000245380">
    <property type="component" value="Unassembled WGS sequence"/>
</dbReference>
<evidence type="ECO:0000256" key="1">
    <source>
        <dbReference type="SAM" id="MobiDB-lite"/>
    </source>
</evidence>
<dbReference type="Gene3D" id="3.40.50.410">
    <property type="entry name" value="von Willebrand factor, type A domain"/>
    <property type="match status" value="1"/>
</dbReference>
<protein>
    <recommendedName>
        <fullName evidence="4">VWFA domain-containing protein</fullName>
    </recommendedName>
</protein>
<dbReference type="OrthoDB" id="9798191at2"/>